<protein>
    <submittedName>
        <fullName evidence="1">Uncharacterized protein</fullName>
    </submittedName>
</protein>
<evidence type="ECO:0000313" key="1">
    <source>
        <dbReference type="EMBL" id="EDO26868.1"/>
    </source>
</evidence>
<dbReference type="AlphaFoldDB" id="A7TAU9"/>
<dbReference type="Proteomes" id="UP000001593">
    <property type="component" value="Unassembled WGS sequence"/>
</dbReference>
<proteinExistence type="predicted"/>
<sequence>MHGKNFRVEQTRGRNTYEFDIPQNVNPKDRITQQTIVDNSDSHALIRVNHQGNVKKESFSYLDKVMIIWFRDVTGRFWNPIYNISLFCKKEPRVRLSMRASILTSVKLLNLDSQPATIHGRSITGNQPKRAVSV</sequence>
<organism evidence="1 2">
    <name type="scientific">Nematostella vectensis</name>
    <name type="common">Starlet sea anemone</name>
    <dbReference type="NCBI Taxonomy" id="45351"/>
    <lineage>
        <taxon>Eukaryota</taxon>
        <taxon>Metazoa</taxon>
        <taxon>Cnidaria</taxon>
        <taxon>Anthozoa</taxon>
        <taxon>Hexacorallia</taxon>
        <taxon>Actiniaria</taxon>
        <taxon>Edwardsiidae</taxon>
        <taxon>Nematostella</taxon>
    </lineage>
</organism>
<evidence type="ECO:0000313" key="2">
    <source>
        <dbReference type="Proteomes" id="UP000001593"/>
    </source>
</evidence>
<dbReference type="HOGENOM" id="CLU_1898709_0_0_1"/>
<dbReference type="InParanoid" id="A7TAU9"/>
<reference evidence="1 2" key="1">
    <citation type="journal article" date="2007" name="Science">
        <title>Sea anemone genome reveals ancestral eumetazoan gene repertoire and genomic organization.</title>
        <authorList>
            <person name="Putnam N.H."/>
            <person name="Srivastava M."/>
            <person name="Hellsten U."/>
            <person name="Dirks B."/>
            <person name="Chapman J."/>
            <person name="Salamov A."/>
            <person name="Terry A."/>
            <person name="Shapiro H."/>
            <person name="Lindquist E."/>
            <person name="Kapitonov V.V."/>
            <person name="Jurka J."/>
            <person name="Genikhovich G."/>
            <person name="Grigoriev I.V."/>
            <person name="Lucas S.M."/>
            <person name="Steele R.E."/>
            <person name="Finnerty J.R."/>
            <person name="Technau U."/>
            <person name="Martindale M.Q."/>
            <person name="Rokhsar D.S."/>
        </authorList>
    </citation>
    <scope>NUCLEOTIDE SEQUENCE [LARGE SCALE GENOMIC DNA]</scope>
    <source>
        <strain evidence="2">CH2 X CH6</strain>
    </source>
</reference>
<dbReference type="EMBL" id="DS474464">
    <property type="protein sequence ID" value="EDO26868.1"/>
    <property type="molecule type" value="Genomic_DNA"/>
</dbReference>
<name>A7TAU9_NEMVE</name>
<gene>
    <name evidence="1" type="ORF">NEMVEDRAFT_v1g248870</name>
</gene>
<keyword evidence="2" id="KW-1185">Reference proteome</keyword>
<accession>A7TAU9</accession>